<comment type="function">
    <text evidence="3">Probably deamidates glutamine residues to glutamate on methyl-accepting chemotaxis receptors (MCPs), playing an important role in chemotaxis.</text>
</comment>
<dbReference type="InterPro" id="IPR005659">
    <property type="entry name" value="Chemorcpt_Glu_NH3ase_CheD"/>
</dbReference>
<comment type="similarity">
    <text evidence="3">Belongs to the CheD family.</text>
</comment>
<name>A0ABT8SUZ3_9HYPH</name>
<dbReference type="PANTHER" id="PTHR35147:SF3">
    <property type="entry name" value="CHEMORECEPTOR GLUTAMINE DEAMIDASE CHED 1-RELATED"/>
    <property type="match status" value="1"/>
</dbReference>
<dbReference type="InterPro" id="IPR038592">
    <property type="entry name" value="CheD-like_sf"/>
</dbReference>
<comment type="catalytic activity">
    <reaction evidence="3">
        <text>L-glutaminyl-[protein] + H2O = L-glutamyl-[protein] + NH4(+)</text>
        <dbReference type="Rhea" id="RHEA:16441"/>
        <dbReference type="Rhea" id="RHEA-COMP:10207"/>
        <dbReference type="Rhea" id="RHEA-COMP:10208"/>
        <dbReference type="ChEBI" id="CHEBI:15377"/>
        <dbReference type="ChEBI" id="CHEBI:28938"/>
        <dbReference type="ChEBI" id="CHEBI:29973"/>
        <dbReference type="ChEBI" id="CHEBI:30011"/>
        <dbReference type="EC" id="3.5.1.44"/>
    </reaction>
</comment>
<dbReference type="Gene3D" id="3.30.1330.200">
    <property type="match status" value="1"/>
</dbReference>
<dbReference type="SUPFAM" id="SSF64438">
    <property type="entry name" value="CNF1/YfiH-like putative cysteine hydrolases"/>
    <property type="match status" value="1"/>
</dbReference>
<reference evidence="4" key="2">
    <citation type="submission" date="2023-07" db="EMBL/GenBank/DDBJ databases">
        <authorList>
            <person name="Sun H."/>
        </authorList>
    </citation>
    <scope>NUCLEOTIDE SEQUENCE</scope>
    <source>
        <strain evidence="4">05753</strain>
    </source>
</reference>
<dbReference type="EMBL" id="JAUKWQ010000002">
    <property type="protein sequence ID" value="MDO1582151.1"/>
    <property type="molecule type" value="Genomic_DNA"/>
</dbReference>
<keyword evidence="1 3" id="KW-0145">Chemotaxis</keyword>
<dbReference type="EC" id="3.5.1.44" evidence="3"/>
<accession>A0ABT8SUZ3</accession>
<gene>
    <name evidence="3" type="primary">cheD</name>
    <name evidence="4" type="ORF">Q2T52_08585</name>
</gene>
<organism evidence="4 5">
    <name type="scientific">Rhizobium oryzicola</name>
    <dbReference type="NCBI Taxonomy" id="1232668"/>
    <lineage>
        <taxon>Bacteria</taxon>
        <taxon>Pseudomonadati</taxon>
        <taxon>Pseudomonadota</taxon>
        <taxon>Alphaproteobacteria</taxon>
        <taxon>Hyphomicrobiales</taxon>
        <taxon>Rhizobiaceae</taxon>
        <taxon>Rhizobium/Agrobacterium group</taxon>
        <taxon>Rhizobium</taxon>
    </lineage>
</organism>
<keyword evidence="5" id="KW-1185">Reference proteome</keyword>
<proteinExistence type="inferred from homology"/>
<dbReference type="InterPro" id="IPR011324">
    <property type="entry name" value="Cytotoxic_necrot_fac-like_cat"/>
</dbReference>
<comment type="caution">
    <text evidence="4">The sequence shown here is derived from an EMBL/GenBank/DDBJ whole genome shotgun (WGS) entry which is preliminary data.</text>
</comment>
<evidence type="ECO:0000313" key="5">
    <source>
        <dbReference type="Proteomes" id="UP001169006"/>
    </source>
</evidence>
<reference evidence="4" key="1">
    <citation type="journal article" date="2015" name="Int. J. Syst. Evol. Microbiol.">
        <title>Rhizobium oryzicola sp. nov., potential plant-growth-promoting endophytic bacteria isolated from rice roots.</title>
        <authorList>
            <person name="Zhang X.X."/>
            <person name="Gao J.S."/>
            <person name="Cao Y.H."/>
            <person name="Sheirdil R.A."/>
            <person name="Wang X.C."/>
            <person name="Zhang L."/>
        </authorList>
    </citation>
    <scope>NUCLEOTIDE SEQUENCE</scope>
    <source>
        <strain evidence="4">05753</strain>
    </source>
</reference>
<dbReference type="CDD" id="cd16352">
    <property type="entry name" value="CheD"/>
    <property type="match status" value="1"/>
</dbReference>
<dbReference type="Pfam" id="PF03975">
    <property type="entry name" value="CheD"/>
    <property type="match status" value="1"/>
</dbReference>
<dbReference type="HAMAP" id="MF_01440">
    <property type="entry name" value="CheD"/>
    <property type="match status" value="1"/>
</dbReference>
<evidence type="ECO:0000256" key="1">
    <source>
        <dbReference type="ARBA" id="ARBA00022500"/>
    </source>
</evidence>
<protein>
    <recommendedName>
        <fullName evidence="3">Probable chemoreceptor glutamine deamidase CheD</fullName>
        <ecNumber evidence="3">3.5.1.44</ecNumber>
    </recommendedName>
</protein>
<evidence type="ECO:0000313" key="4">
    <source>
        <dbReference type="EMBL" id="MDO1582151.1"/>
    </source>
</evidence>
<evidence type="ECO:0000256" key="3">
    <source>
        <dbReference type="HAMAP-Rule" id="MF_01440"/>
    </source>
</evidence>
<sequence length="178" mass="19250">MIEHDPHHIHVIGGQCVVSTSPDTILFTVLGSCVSACIYDPVAGIGGMNHFLLPTGGHRASPENRNRYGDAAMTNLVHSLIRFGAEPERLVAKLYGGRVRRDAKMDPGTMNAAFARQFLHDAGIKIADARLGDDLARWVTFQPATGLVKLREAVDPTVTTGLMAPLNRLSMSSYRLAS</sequence>
<dbReference type="PANTHER" id="PTHR35147">
    <property type="entry name" value="CHEMORECEPTOR GLUTAMINE DEAMIDASE CHED-RELATED"/>
    <property type="match status" value="1"/>
</dbReference>
<keyword evidence="2 3" id="KW-0378">Hydrolase</keyword>
<evidence type="ECO:0000256" key="2">
    <source>
        <dbReference type="ARBA" id="ARBA00022801"/>
    </source>
</evidence>
<dbReference type="RefSeq" id="WP_302076293.1">
    <property type="nucleotide sequence ID" value="NZ_JAUKWQ010000002.1"/>
</dbReference>
<dbReference type="Proteomes" id="UP001169006">
    <property type="component" value="Unassembled WGS sequence"/>
</dbReference>